<evidence type="ECO:0000313" key="13">
    <source>
        <dbReference type="Proteomes" id="UP000549394"/>
    </source>
</evidence>
<feature type="compositionally biased region" description="Basic residues" evidence="10">
    <location>
        <begin position="11"/>
        <end position="21"/>
    </location>
</feature>
<organism evidence="12 13">
    <name type="scientific">Dimorphilus gyrociliatus</name>
    <dbReference type="NCBI Taxonomy" id="2664684"/>
    <lineage>
        <taxon>Eukaryota</taxon>
        <taxon>Metazoa</taxon>
        <taxon>Spiralia</taxon>
        <taxon>Lophotrochozoa</taxon>
        <taxon>Annelida</taxon>
        <taxon>Polychaeta</taxon>
        <taxon>Polychaeta incertae sedis</taxon>
        <taxon>Dinophilidae</taxon>
        <taxon>Dimorphilus</taxon>
    </lineage>
</organism>
<dbReference type="PROSITE" id="PS50011">
    <property type="entry name" value="PROTEIN_KINASE_DOM"/>
    <property type="match status" value="1"/>
</dbReference>
<feature type="compositionally biased region" description="Acidic residues" evidence="10">
    <location>
        <begin position="50"/>
        <end position="70"/>
    </location>
</feature>
<dbReference type="Pfam" id="PF00069">
    <property type="entry name" value="Pkinase"/>
    <property type="match status" value="2"/>
</dbReference>
<evidence type="ECO:0000256" key="3">
    <source>
        <dbReference type="ARBA" id="ARBA00022679"/>
    </source>
</evidence>
<dbReference type="SMART" id="SM00220">
    <property type="entry name" value="S_TKc"/>
    <property type="match status" value="1"/>
</dbReference>
<feature type="compositionally biased region" description="Acidic residues" evidence="10">
    <location>
        <begin position="389"/>
        <end position="405"/>
    </location>
</feature>
<feature type="region of interest" description="Disordered" evidence="10">
    <location>
        <begin position="311"/>
        <end position="353"/>
    </location>
</feature>
<keyword evidence="6 9" id="KW-0067">ATP-binding</keyword>
<evidence type="ECO:0000313" key="12">
    <source>
        <dbReference type="EMBL" id="CAD5124939.1"/>
    </source>
</evidence>
<dbReference type="EC" id="2.7.11.1" evidence="1"/>
<dbReference type="GO" id="GO:0005634">
    <property type="term" value="C:nucleus"/>
    <property type="evidence" value="ECO:0007669"/>
    <property type="project" value="TreeGrafter"/>
</dbReference>
<dbReference type="PANTHER" id="PTHR47634">
    <property type="entry name" value="PROTEIN KINASE DOMAIN-CONTAINING PROTEIN-RELATED"/>
    <property type="match status" value="1"/>
</dbReference>
<dbReference type="AlphaFoldDB" id="A0A7I8W9X8"/>
<feature type="compositionally biased region" description="Basic and acidic residues" evidence="10">
    <location>
        <begin position="311"/>
        <end position="331"/>
    </location>
</feature>
<comment type="caution">
    <text evidence="12">The sequence shown here is derived from an EMBL/GenBank/DDBJ whole genome shotgun (WGS) entry which is preliminary data.</text>
</comment>
<dbReference type="FunFam" id="3.30.200.20:FF:000163">
    <property type="entry name" value="SRSF protein kinase 2 isoform X1"/>
    <property type="match status" value="1"/>
</dbReference>
<dbReference type="InterPro" id="IPR008271">
    <property type="entry name" value="Ser/Thr_kinase_AS"/>
</dbReference>
<comment type="catalytic activity">
    <reaction evidence="7">
        <text>L-threonyl-[protein] + ATP = O-phospho-L-threonyl-[protein] + ADP + H(+)</text>
        <dbReference type="Rhea" id="RHEA:46608"/>
        <dbReference type="Rhea" id="RHEA-COMP:11060"/>
        <dbReference type="Rhea" id="RHEA-COMP:11605"/>
        <dbReference type="ChEBI" id="CHEBI:15378"/>
        <dbReference type="ChEBI" id="CHEBI:30013"/>
        <dbReference type="ChEBI" id="CHEBI:30616"/>
        <dbReference type="ChEBI" id="CHEBI:61977"/>
        <dbReference type="ChEBI" id="CHEBI:456216"/>
        <dbReference type="EC" id="2.7.11.1"/>
    </reaction>
</comment>
<dbReference type="PROSITE" id="PS00108">
    <property type="entry name" value="PROTEIN_KINASE_ST"/>
    <property type="match status" value="1"/>
</dbReference>
<evidence type="ECO:0000259" key="11">
    <source>
        <dbReference type="PROSITE" id="PS50011"/>
    </source>
</evidence>
<keyword evidence="3" id="KW-0808">Transferase</keyword>
<dbReference type="OrthoDB" id="2649at2759"/>
<keyword evidence="2" id="KW-0723">Serine/threonine-protein kinase</keyword>
<name>A0A7I8W9X8_9ANNE</name>
<feature type="domain" description="Protein kinase" evidence="11">
    <location>
        <begin position="94"/>
        <end position="632"/>
    </location>
</feature>
<keyword evidence="4 9" id="KW-0547">Nucleotide-binding</keyword>
<dbReference type="GO" id="GO:0005737">
    <property type="term" value="C:cytoplasm"/>
    <property type="evidence" value="ECO:0007669"/>
    <property type="project" value="TreeGrafter"/>
</dbReference>
<dbReference type="SUPFAM" id="SSF56112">
    <property type="entry name" value="Protein kinase-like (PK-like)"/>
    <property type="match status" value="1"/>
</dbReference>
<evidence type="ECO:0000256" key="6">
    <source>
        <dbReference type="ARBA" id="ARBA00022840"/>
    </source>
</evidence>
<protein>
    <recommendedName>
        <fullName evidence="1">non-specific serine/threonine protein kinase</fullName>
        <ecNumber evidence="1">2.7.11.1</ecNumber>
    </recommendedName>
</protein>
<sequence>MSSKKVLAIQARKKRSKAKPRFKNEKSDNKSKGSQNQNARDEPAKRPESYYEEEEDDEEDEILGSDDDEQEDRKDYCVGGYHPVKLGDLFQQRYHVVRKLGWGHFSTVWLCWDLTSRRFVALKVVKSAQHYTETAMDEIKLLKCVRDTDPSDPYRDRTVQLLDDFKVSGVNGTHVCMVFEVLGHNLLKLIVKSQYRGIPLPNVKKIIGQVLQSLHYLHEKCRIIHTDIKPENVLICVDENYVRQLAQTAAQWQKSGIKAPGSAISTALAAAPHAVDIPTAANQKLSKNKKKKMKKKLKKQKLLLQKQEEQLEELDKERTDSVDSSTCREQELQTATSPLSPLSPPSESNDHVTNIIVDPDKEDKTLEEFVSIVPIEPGSPISVVQVEPPEPEPEPEPEAEEEPVPEAEAPPRVPERPKSIDLQENGQHLCNGSNNITSEENDKNAEKSERASSEISGPKITEAWHEVCDIDVKIADLGNACWTYHHFTDDIQTRQYRSLEVLLGSGYDAAADIWSTACMAFELATGDYLFEPHTGDSYTRDEDHIAHIIELLGPIPKHIALSGRYSREYFNKKGDLRHISQLKPWPLFEVLTEKYEWDPQDAVNFTSFLLPMLHFDPSQRATAEQCLQHPWLNENAEKDNAPIYVNEGLEDSRGDLNSADYVEII</sequence>
<dbReference type="PANTHER" id="PTHR47634:SF9">
    <property type="entry name" value="PROTEIN KINASE DOMAIN-CONTAINING PROTEIN-RELATED"/>
    <property type="match status" value="1"/>
</dbReference>
<evidence type="ECO:0000256" key="5">
    <source>
        <dbReference type="ARBA" id="ARBA00022777"/>
    </source>
</evidence>
<dbReference type="Gene3D" id="1.10.510.10">
    <property type="entry name" value="Transferase(Phosphotransferase) domain 1"/>
    <property type="match status" value="2"/>
</dbReference>
<dbReference type="Proteomes" id="UP000549394">
    <property type="component" value="Unassembled WGS sequence"/>
</dbReference>
<feature type="compositionally biased region" description="Polar residues" evidence="10">
    <location>
        <begin position="422"/>
        <end position="438"/>
    </location>
</feature>
<proteinExistence type="predicted"/>
<dbReference type="InterPro" id="IPR051334">
    <property type="entry name" value="SRPK"/>
</dbReference>
<dbReference type="GO" id="GO:0004674">
    <property type="term" value="F:protein serine/threonine kinase activity"/>
    <property type="evidence" value="ECO:0007669"/>
    <property type="project" value="UniProtKB-KW"/>
</dbReference>
<dbReference type="GO" id="GO:0005524">
    <property type="term" value="F:ATP binding"/>
    <property type="evidence" value="ECO:0007669"/>
    <property type="project" value="UniProtKB-UniRule"/>
</dbReference>
<dbReference type="InterPro" id="IPR011009">
    <property type="entry name" value="Kinase-like_dom_sf"/>
</dbReference>
<dbReference type="FunFam" id="1.10.510.10:FF:000642">
    <property type="entry name" value="Serine/threonine-protein kinase srpk2"/>
    <property type="match status" value="1"/>
</dbReference>
<dbReference type="FunFam" id="1.10.510.10:FF:000275">
    <property type="entry name" value="SRSF protein kinase 2 isoform X3"/>
    <property type="match status" value="1"/>
</dbReference>
<evidence type="ECO:0000256" key="2">
    <source>
        <dbReference type="ARBA" id="ARBA00022527"/>
    </source>
</evidence>
<dbReference type="GO" id="GO:0000245">
    <property type="term" value="P:spliceosomal complex assembly"/>
    <property type="evidence" value="ECO:0007669"/>
    <property type="project" value="TreeGrafter"/>
</dbReference>
<evidence type="ECO:0000256" key="9">
    <source>
        <dbReference type="PROSITE-ProRule" id="PRU10141"/>
    </source>
</evidence>
<accession>A0A7I8W9X8</accession>
<keyword evidence="13" id="KW-1185">Reference proteome</keyword>
<dbReference type="InterPro" id="IPR000719">
    <property type="entry name" value="Prot_kinase_dom"/>
</dbReference>
<feature type="compositionally biased region" description="Basic and acidic residues" evidence="10">
    <location>
        <begin position="39"/>
        <end position="49"/>
    </location>
</feature>
<feature type="compositionally biased region" description="Basic and acidic residues" evidence="10">
    <location>
        <begin position="440"/>
        <end position="452"/>
    </location>
</feature>
<dbReference type="InterPro" id="IPR017441">
    <property type="entry name" value="Protein_kinase_ATP_BS"/>
</dbReference>
<comment type="catalytic activity">
    <reaction evidence="8">
        <text>L-seryl-[protein] + ATP = O-phospho-L-seryl-[protein] + ADP + H(+)</text>
        <dbReference type="Rhea" id="RHEA:17989"/>
        <dbReference type="Rhea" id="RHEA-COMP:9863"/>
        <dbReference type="Rhea" id="RHEA-COMP:11604"/>
        <dbReference type="ChEBI" id="CHEBI:15378"/>
        <dbReference type="ChEBI" id="CHEBI:29999"/>
        <dbReference type="ChEBI" id="CHEBI:30616"/>
        <dbReference type="ChEBI" id="CHEBI:83421"/>
        <dbReference type="ChEBI" id="CHEBI:456216"/>
        <dbReference type="EC" id="2.7.11.1"/>
    </reaction>
</comment>
<evidence type="ECO:0000256" key="1">
    <source>
        <dbReference type="ARBA" id="ARBA00012513"/>
    </source>
</evidence>
<feature type="region of interest" description="Disordered" evidence="10">
    <location>
        <begin position="380"/>
        <end position="457"/>
    </location>
</feature>
<keyword evidence="5" id="KW-0418">Kinase</keyword>
<feature type="binding site" evidence="9">
    <location>
        <position position="123"/>
    </location>
    <ligand>
        <name>ATP</name>
        <dbReference type="ChEBI" id="CHEBI:30616"/>
    </ligand>
</feature>
<gene>
    <name evidence="12" type="ORF">DGYR_LOCUS12411</name>
</gene>
<feature type="compositionally biased region" description="Basic and acidic residues" evidence="10">
    <location>
        <begin position="22"/>
        <end position="31"/>
    </location>
</feature>
<dbReference type="GO" id="GO:0050684">
    <property type="term" value="P:regulation of mRNA processing"/>
    <property type="evidence" value="ECO:0007669"/>
    <property type="project" value="TreeGrafter"/>
</dbReference>
<feature type="region of interest" description="Disordered" evidence="10">
    <location>
        <begin position="1"/>
        <end position="71"/>
    </location>
</feature>
<evidence type="ECO:0000256" key="10">
    <source>
        <dbReference type="SAM" id="MobiDB-lite"/>
    </source>
</evidence>
<dbReference type="PROSITE" id="PS00107">
    <property type="entry name" value="PROTEIN_KINASE_ATP"/>
    <property type="match status" value="1"/>
</dbReference>
<reference evidence="12 13" key="1">
    <citation type="submission" date="2020-08" db="EMBL/GenBank/DDBJ databases">
        <authorList>
            <person name="Hejnol A."/>
        </authorList>
    </citation>
    <scope>NUCLEOTIDE SEQUENCE [LARGE SCALE GENOMIC DNA]</scope>
</reference>
<evidence type="ECO:0000256" key="7">
    <source>
        <dbReference type="ARBA" id="ARBA00047899"/>
    </source>
</evidence>
<evidence type="ECO:0000256" key="8">
    <source>
        <dbReference type="ARBA" id="ARBA00048679"/>
    </source>
</evidence>
<dbReference type="EMBL" id="CAJFCJ010000024">
    <property type="protein sequence ID" value="CAD5124939.1"/>
    <property type="molecule type" value="Genomic_DNA"/>
</dbReference>
<dbReference type="Gene3D" id="3.30.200.20">
    <property type="entry name" value="Phosphorylase Kinase, domain 1"/>
    <property type="match status" value="1"/>
</dbReference>
<evidence type="ECO:0000256" key="4">
    <source>
        <dbReference type="ARBA" id="ARBA00022741"/>
    </source>
</evidence>